<protein>
    <recommendedName>
        <fullName evidence="3">DUF295 domain-containing protein</fullName>
    </recommendedName>
</protein>
<name>A0AAQ3PH63_PASNO</name>
<dbReference type="PANTHER" id="PTHR44586:SF17">
    <property type="entry name" value="DUF295 DOMAIN-CONTAINING PROTEIN"/>
    <property type="match status" value="1"/>
</dbReference>
<dbReference type="PANTHER" id="PTHR44586">
    <property type="entry name" value="F-BOX DOMAIN CONTAINING PROTEIN, EXPRESSED"/>
    <property type="match status" value="1"/>
</dbReference>
<evidence type="ECO:0000313" key="2">
    <source>
        <dbReference type="Proteomes" id="UP001341281"/>
    </source>
</evidence>
<sequence length="155" mass="17597">MRLAPKPLSTSTGFTGACAQQLHNNYRKMAMDLSSTPAQTPQGMDDPEDCDPYHELYTQEIQLYKTDIDSQRLVRIASLGGEYALFLVASTKDFLMLKADCAYIAHDCHRDIAVNTYNRKKIGVWNFTSQTLEDVDGVHPWRNWPVPIWITPSLC</sequence>
<evidence type="ECO:0008006" key="3">
    <source>
        <dbReference type="Google" id="ProtNLM"/>
    </source>
</evidence>
<dbReference type="PROSITE" id="PS51257">
    <property type="entry name" value="PROKAR_LIPOPROTEIN"/>
    <property type="match status" value="1"/>
</dbReference>
<keyword evidence="2" id="KW-1185">Reference proteome</keyword>
<evidence type="ECO:0000313" key="1">
    <source>
        <dbReference type="EMBL" id="WVZ51284.1"/>
    </source>
</evidence>
<dbReference type="Proteomes" id="UP001341281">
    <property type="component" value="Chromosome 01"/>
</dbReference>
<gene>
    <name evidence="1" type="ORF">U9M48_002440</name>
</gene>
<dbReference type="EMBL" id="CP144745">
    <property type="protein sequence ID" value="WVZ51284.1"/>
    <property type="molecule type" value="Genomic_DNA"/>
</dbReference>
<reference evidence="1 2" key="1">
    <citation type="submission" date="2024-02" db="EMBL/GenBank/DDBJ databases">
        <title>High-quality chromosome-scale genome assembly of Pensacola bahiagrass (Paspalum notatum Flugge var. saurae).</title>
        <authorList>
            <person name="Vega J.M."/>
            <person name="Podio M."/>
            <person name="Orjuela J."/>
            <person name="Siena L.A."/>
            <person name="Pessino S.C."/>
            <person name="Combes M.C."/>
            <person name="Mariac C."/>
            <person name="Albertini E."/>
            <person name="Pupilli F."/>
            <person name="Ortiz J.P.A."/>
            <person name="Leblanc O."/>
        </authorList>
    </citation>
    <scope>NUCLEOTIDE SEQUENCE [LARGE SCALE GENOMIC DNA]</scope>
    <source>
        <strain evidence="1">R1</strain>
        <tissue evidence="1">Leaf</tissue>
    </source>
</reference>
<accession>A0AAQ3PH63</accession>
<dbReference type="AlphaFoldDB" id="A0AAQ3PH63"/>
<organism evidence="1 2">
    <name type="scientific">Paspalum notatum var. saurae</name>
    <dbReference type="NCBI Taxonomy" id="547442"/>
    <lineage>
        <taxon>Eukaryota</taxon>
        <taxon>Viridiplantae</taxon>
        <taxon>Streptophyta</taxon>
        <taxon>Embryophyta</taxon>
        <taxon>Tracheophyta</taxon>
        <taxon>Spermatophyta</taxon>
        <taxon>Magnoliopsida</taxon>
        <taxon>Liliopsida</taxon>
        <taxon>Poales</taxon>
        <taxon>Poaceae</taxon>
        <taxon>PACMAD clade</taxon>
        <taxon>Panicoideae</taxon>
        <taxon>Andropogonodae</taxon>
        <taxon>Paspaleae</taxon>
        <taxon>Paspalinae</taxon>
        <taxon>Paspalum</taxon>
    </lineage>
</organism>
<proteinExistence type="predicted"/>